<dbReference type="InterPro" id="IPR011032">
    <property type="entry name" value="GroES-like_sf"/>
</dbReference>
<evidence type="ECO:0000256" key="6">
    <source>
        <dbReference type="ARBA" id="ARBA00022990"/>
    </source>
</evidence>
<feature type="domain" description="Enoyl reductase (ER)" evidence="7">
    <location>
        <begin position="38"/>
        <end position="404"/>
    </location>
</feature>
<dbReference type="SMART" id="SM00829">
    <property type="entry name" value="PKS_ER"/>
    <property type="match status" value="1"/>
</dbReference>
<dbReference type="InterPro" id="IPR013149">
    <property type="entry name" value="ADH-like_C"/>
</dbReference>
<dbReference type="Pfam" id="PF00107">
    <property type="entry name" value="ADH_zinc_N"/>
    <property type="match status" value="1"/>
</dbReference>
<keyword evidence="3" id="KW-0963">Cytoplasm</keyword>
<dbReference type="GO" id="GO:0003723">
    <property type="term" value="F:RNA binding"/>
    <property type="evidence" value="ECO:0007669"/>
    <property type="project" value="UniProtKB-KW"/>
</dbReference>
<dbReference type="Proteomes" id="UP000533598">
    <property type="component" value="Unassembled WGS sequence"/>
</dbReference>
<protein>
    <submittedName>
        <fullName evidence="8">Crotonyl-CoA reductase</fullName>
        <ecNumber evidence="8">1.3.1.86</ecNumber>
    </submittedName>
</protein>
<evidence type="ECO:0000256" key="5">
    <source>
        <dbReference type="ARBA" id="ARBA00022884"/>
    </source>
</evidence>
<accession>A0A7W7CBX6</accession>
<evidence type="ECO:0000256" key="4">
    <source>
        <dbReference type="ARBA" id="ARBA00022857"/>
    </source>
</evidence>
<dbReference type="InterPro" id="IPR013154">
    <property type="entry name" value="ADH-like_N"/>
</dbReference>
<dbReference type="RefSeq" id="WP_185004137.1">
    <property type="nucleotide sequence ID" value="NZ_BAAAUI010000004.1"/>
</dbReference>
<dbReference type="InterPro" id="IPR051603">
    <property type="entry name" value="Zinc-ADH_QOR/CCCR"/>
</dbReference>
<keyword evidence="5" id="KW-0694">RNA-binding</keyword>
<dbReference type="SUPFAM" id="SSF51735">
    <property type="entry name" value="NAD(P)-binding Rossmann-fold domains"/>
    <property type="match status" value="1"/>
</dbReference>
<evidence type="ECO:0000313" key="8">
    <source>
        <dbReference type="EMBL" id="MBB4678285.1"/>
    </source>
</evidence>
<dbReference type="InterPro" id="IPR036291">
    <property type="entry name" value="NAD(P)-bd_dom_sf"/>
</dbReference>
<name>A0A7W7CBX6_9PSEU</name>
<evidence type="ECO:0000313" key="9">
    <source>
        <dbReference type="Proteomes" id="UP000533598"/>
    </source>
</evidence>
<dbReference type="EMBL" id="JACHMH010000001">
    <property type="protein sequence ID" value="MBB4678285.1"/>
    <property type="molecule type" value="Genomic_DNA"/>
</dbReference>
<evidence type="ECO:0000256" key="3">
    <source>
        <dbReference type="ARBA" id="ARBA00022490"/>
    </source>
</evidence>
<dbReference type="GO" id="GO:0005737">
    <property type="term" value="C:cytoplasm"/>
    <property type="evidence" value="ECO:0007669"/>
    <property type="project" value="UniProtKB-SubCell"/>
</dbReference>
<evidence type="ECO:0000259" key="7">
    <source>
        <dbReference type="SMART" id="SM00829"/>
    </source>
</evidence>
<organism evidence="8 9">
    <name type="scientific">Crossiella cryophila</name>
    <dbReference type="NCBI Taxonomy" id="43355"/>
    <lineage>
        <taxon>Bacteria</taxon>
        <taxon>Bacillati</taxon>
        <taxon>Actinomycetota</taxon>
        <taxon>Actinomycetes</taxon>
        <taxon>Pseudonocardiales</taxon>
        <taxon>Pseudonocardiaceae</taxon>
        <taxon>Crossiella</taxon>
    </lineage>
</organism>
<proteinExistence type="predicted"/>
<dbReference type="GO" id="GO:0043880">
    <property type="term" value="F:crotonyl-CoA reductase activity"/>
    <property type="evidence" value="ECO:0007669"/>
    <property type="project" value="UniProtKB-EC"/>
</dbReference>
<dbReference type="PROSITE" id="PS01162">
    <property type="entry name" value="QOR_ZETA_CRYSTAL"/>
    <property type="match status" value="1"/>
</dbReference>
<comment type="subcellular location">
    <subcellularLocation>
        <location evidence="1">Cytoplasm</location>
    </subcellularLocation>
</comment>
<keyword evidence="6" id="KW-0007">Acetylation</keyword>
<gene>
    <name evidence="8" type="ORF">HNR67_004403</name>
</gene>
<dbReference type="SUPFAM" id="SSF50129">
    <property type="entry name" value="GroES-like"/>
    <property type="match status" value="1"/>
</dbReference>
<dbReference type="NCBIfam" id="TIGR01751">
    <property type="entry name" value="crot-CoA-red"/>
    <property type="match status" value="1"/>
</dbReference>
<dbReference type="Gene3D" id="3.90.180.10">
    <property type="entry name" value="Medium-chain alcohol dehydrogenases, catalytic domain"/>
    <property type="match status" value="2"/>
</dbReference>
<comment type="caution">
    <text evidence="8">The sequence shown here is derived from an EMBL/GenBank/DDBJ whole genome shotgun (WGS) entry which is preliminary data.</text>
</comment>
<dbReference type="InterPro" id="IPR002364">
    <property type="entry name" value="Quin_OxRdtase/zeta-crystal_CS"/>
</dbReference>
<dbReference type="InterPro" id="IPR010085">
    <property type="entry name" value="Crot_CoA_red"/>
</dbReference>
<dbReference type="Pfam" id="PF08240">
    <property type="entry name" value="ADH_N"/>
    <property type="match status" value="1"/>
</dbReference>
<reference evidence="8 9" key="1">
    <citation type="submission" date="2020-08" db="EMBL/GenBank/DDBJ databases">
        <title>Sequencing the genomes of 1000 actinobacteria strains.</title>
        <authorList>
            <person name="Klenk H.-P."/>
        </authorList>
    </citation>
    <scope>NUCLEOTIDE SEQUENCE [LARGE SCALE GENOMIC DNA]</scope>
    <source>
        <strain evidence="8 9">DSM 44230</strain>
    </source>
</reference>
<evidence type="ECO:0000256" key="1">
    <source>
        <dbReference type="ARBA" id="ARBA00004496"/>
    </source>
</evidence>
<dbReference type="PANTHER" id="PTHR44154:SF1">
    <property type="entry name" value="QUINONE OXIDOREDUCTASE"/>
    <property type="match status" value="1"/>
</dbReference>
<dbReference type="EC" id="1.3.1.86" evidence="8"/>
<dbReference type="GO" id="GO:0008270">
    <property type="term" value="F:zinc ion binding"/>
    <property type="evidence" value="ECO:0007669"/>
    <property type="project" value="InterPro"/>
</dbReference>
<evidence type="ECO:0000256" key="2">
    <source>
        <dbReference type="ARBA" id="ARBA00011881"/>
    </source>
</evidence>
<dbReference type="PANTHER" id="PTHR44154">
    <property type="entry name" value="QUINONE OXIDOREDUCTASE"/>
    <property type="match status" value="1"/>
</dbReference>
<sequence>MTSVHTEDLPEQDIPEHYTAAHLRAEDVGMFAGEPDKDVRRSLRVGQVPMPELAPDEVLVAMMASAINYNTLWSATFEPLSTFGFLQKYAKQGRWESRHDQPYQVVGSDGAGVIVKVGDGVRRWQRGNHVLISPVQADDQDPVTHADAMISGQQRVWGFETNFGGLAEYAVVRASQLIPKPGHLSWEEAASMPLCNSTAYRMLVSERGARMKQGDVVLVWGAAGGLGVHAVQMVKNGGGIAVAVVGSERKAEVVRKLGADVVIDRREIGLGEGNGHDPAAVLAAGKRLGGLIRKHTGEDPHIAFDYVGQATFGTSVFVVRRGGVVVTCGSSTGYQHQYDNRYLWMKLNRVIGSHGANLQEQWEANRLAELGQVVPVLSGVYPLSEVGEAARLVQQNQHIGKVSVLCQAKEPGLGITDPAARARIGEARLRPLEG</sequence>
<keyword evidence="8" id="KW-0560">Oxidoreductase</keyword>
<keyword evidence="9" id="KW-1185">Reference proteome</keyword>
<comment type="subunit">
    <text evidence="2">Homotetramer.</text>
</comment>
<dbReference type="AlphaFoldDB" id="A0A7W7CBX6"/>
<keyword evidence="4" id="KW-0521">NADP</keyword>
<dbReference type="InterPro" id="IPR020843">
    <property type="entry name" value="ER"/>
</dbReference>